<keyword evidence="3" id="KW-1185">Reference proteome</keyword>
<comment type="caution">
    <text evidence="2">The sequence shown here is derived from an EMBL/GenBank/DDBJ whole genome shotgun (WGS) entry which is preliminary data.</text>
</comment>
<evidence type="ECO:0000313" key="2">
    <source>
        <dbReference type="EMBL" id="GLC24447.1"/>
    </source>
</evidence>
<name>A0AA37V1X8_9BACT</name>
<dbReference type="InterPro" id="IPR052164">
    <property type="entry name" value="Anthracycline_SecMetBiosynth"/>
</dbReference>
<dbReference type="InterPro" id="IPR004360">
    <property type="entry name" value="Glyas_Fos-R_dOase_dom"/>
</dbReference>
<feature type="domain" description="VOC" evidence="1">
    <location>
        <begin position="23"/>
        <end position="138"/>
    </location>
</feature>
<protein>
    <submittedName>
        <fullName evidence="2">Glyoxalase</fullName>
    </submittedName>
</protein>
<dbReference type="PANTHER" id="PTHR33993:SF14">
    <property type="entry name" value="GB|AAF24581.1"/>
    <property type="match status" value="1"/>
</dbReference>
<gene>
    <name evidence="2" type="ORF">rosag_09600</name>
</gene>
<reference evidence="2" key="1">
    <citation type="submission" date="2022-08" db="EMBL/GenBank/DDBJ databases">
        <title>Draft genome sequencing of Roseisolibacter agri AW1220.</title>
        <authorList>
            <person name="Tobiishi Y."/>
            <person name="Tonouchi A."/>
        </authorList>
    </citation>
    <scope>NUCLEOTIDE SEQUENCE</scope>
    <source>
        <strain evidence="2">AW1220</strain>
    </source>
</reference>
<organism evidence="2 3">
    <name type="scientific">Roseisolibacter agri</name>
    <dbReference type="NCBI Taxonomy" id="2014610"/>
    <lineage>
        <taxon>Bacteria</taxon>
        <taxon>Pseudomonadati</taxon>
        <taxon>Gemmatimonadota</taxon>
        <taxon>Gemmatimonadia</taxon>
        <taxon>Gemmatimonadales</taxon>
        <taxon>Gemmatimonadaceae</taxon>
        <taxon>Roseisolibacter</taxon>
    </lineage>
</organism>
<dbReference type="CDD" id="cd07247">
    <property type="entry name" value="SgaA_N_like"/>
    <property type="match status" value="2"/>
</dbReference>
<dbReference type="AlphaFoldDB" id="A0AA37V1X8"/>
<accession>A0AA37V1X8</accession>
<dbReference type="SUPFAM" id="SSF54593">
    <property type="entry name" value="Glyoxalase/Bleomycin resistance protein/Dihydroxybiphenyl dioxygenase"/>
    <property type="match status" value="2"/>
</dbReference>
<evidence type="ECO:0000313" key="3">
    <source>
        <dbReference type="Proteomes" id="UP001161325"/>
    </source>
</evidence>
<dbReference type="PROSITE" id="PS51819">
    <property type="entry name" value="VOC"/>
    <property type="match status" value="2"/>
</dbReference>
<feature type="domain" description="VOC" evidence="1">
    <location>
        <begin position="153"/>
        <end position="267"/>
    </location>
</feature>
<sequence>MTTPAQNASSDTSAYAAPTPAGRFVWHDLMTTDASRAQAFYTALFGWTTQVMPMGEFGDYTMVTAGEHGVGGIVPLDAAHGVPSHWIAYASTADVDATCARIEALGGKTCVPPADIPGVGRFAVSEDPQGAVFSPFRGNDPSPEPPVNAPLGTVAWNELLTTDPEAAAKFYGELFGWTHESMDMPLGTYGLFKRGDQYAGGMMPMPPEAESRPNWLPYFAVASADAAVAQIAALGGTPMMEPMDIQEWGRMAVAQDPTGAYFAVLENKSPM</sequence>
<dbReference type="EMBL" id="BRXS01000002">
    <property type="protein sequence ID" value="GLC24447.1"/>
    <property type="molecule type" value="Genomic_DNA"/>
</dbReference>
<proteinExistence type="predicted"/>
<dbReference type="PANTHER" id="PTHR33993">
    <property type="entry name" value="GLYOXALASE-RELATED"/>
    <property type="match status" value="1"/>
</dbReference>
<evidence type="ECO:0000259" key="1">
    <source>
        <dbReference type="PROSITE" id="PS51819"/>
    </source>
</evidence>
<dbReference type="InterPro" id="IPR029068">
    <property type="entry name" value="Glyas_Bleomycin-R_OHBP_Dase"/>
</dbReference>
<dbReference type="Pfam" id="PF00903">
    <property type="entry name" value="Glyoxalase"/>
    <property type="match status" value="1"/>
</dbReference>
<dbReference type="InterPro" id="IPR037523">
    <property type="entry name" value="VOC_core"/>
</dbReference>
<dbReference type="Gene3D" id="3.10.180.10">
    <property type="entry name" value="2,3-Dihydroxybiphenyl 1,2-Dioxygenase, domain 1"/>
    <property type="match status" value="2"/>
</dbReference>
<dbReference type="InterPro" id="IPR041581">
    <property type="entry name" value="Glyoxalase_6"/>
</dbReference>
<dbReference type="RefSeq" id="WP_284348896.1">
    <property type="nucleotide sequence ID" value="NZ_BRXS01000002.1"/>
</dbReference>
<dbReference type="Proteomes" id="UP001161325">
    <property type="component" value="Unassembled WGS sequence"/>
</dbReference>
<dbReference type="Pfam" id="PF18029">
    <property type="entry name" value="Glyoxalase_6"/>
    <property type="match status" value="1"/>
</dbReference>